<dbReference type="GO" id="GO:0004420">
    <property type="term" value="F:hydroxymethylglutaryl-CoA reductase (NADPH) activity"/>
    <property type="evidence" value="ECO:0007669"/>
    <property type="project" value="UniProtKB-EC"/>
</dbReference>
<dbReference type="InterPro" id="IPR002202">
    <property type="entry name" value="HMG_CoA_Rdtase"/>
</dbReference>
<dbReference type="GO" id="GO:0008299">
    <property type="term" value="P:isoprenoid biosynthetic process"/>
    <property type="evidence" value="ECO:0007669"/>
    <property type="project" value="InterPro"/>
</dbReference>
<dbReference type="InterPro" id="IPR023074">
    <property type="entry name" value="HMG_CoA_Rdtase_cat_sf"/>
</dbReference>
<dbReference type="PROSITE" id="PS50156">
    <property type="entry name" value="SSD"/>
    <property type="match status" value="1"/>
</dbReference>
<comment type="similarity">
    <text evidence="2 9">Belongs to the HMG-CoA reductase family.</text>
</comment>
<keyword evidence="8 9" id="KW-0472">Membrane</keyword>
<dbReference type="PROSITE" id="PS01192">
    <property type="entry name" value="HMG_COA_REDUCTASE_3"/>
    <property type="match status" value="1"/>
</dbReference>
<feature type="transmembrane region" description="Helical" evidence="9">
    <location>
        <begin position="227"/>
        <end position="248"/>
    </location>
</feature>
<feature type="transmembrane region" description="Helical" evidence="9">
    <location>
        <begin position="15"/>
        <end position="32"/>
    </location>
</feature>
<dbReference type="GO" id="GO:0006696">
    <property type="term" value="P:ergosterol biosynthetic process"/>
    <property type="evidence" value="ECO:0007669"/>
    <property type="project" value="TreeGrafter"/>
</dbReference>
<dbReference type="InterPro" id="IPR009029">
    <property type="entry name" value="HMG_CoA_Rdtase_sub-bd_dom_sf"/>
</dbReference>
<dbReference type="PRINTS" id="PR00071">
    <property type="entry name" value="HMGCOARDTASE"/>
</dbReference>
<keyword evidence="3 9" id="KW-0812">Transmembrane</keyword>
<dbReference type="InterPro" id="IPR053958">
    <property type="entry name" value="HMGCR/SNAP/NPC1-like_SSD"/>
</dbReference>
<keyword evidence="4 9" id="KW-0256">Endoplasmic reticulum</keyword>
<reference evidence="11 12" key="1">
    <citation type="journal article" date="2018" name="Sci. Rep.">
        <title>Genome sequence of the cauliflower mushroom Sparassis crispa (Hanabiratake) and its association with beneficial usage.</title>
        <authorList>
            <person name="Kiyama R."/>
            <person name="Furutani Y."/>
            <person name="Kawaguchi K."/>
            <person name="Nakanishi T."/>
        </authorList>
    </citation>
    <scope>NUCLEOTIDE SEQUENCE [LARGE SCALE GENOMIC DNA]</scope>
</reference>
<dbReference type="RefSeq" id="XP_027618265.1">
    <property type="nucleotide sequence ID" value="XM_027762464.1"/>
</dbReference>
<dbReference type="Pfam" id="PF00368">
    <property type="entry name" value="HMG-CoA_red"/>
    <property type="match status" value="1"/>
</dbReference>
<comment type="subcellular location">
    <subcellularLocation>
        <location evidence="1 9">Endoplasmic reticulum membrane</location>
        <topology evidence="1 9">Multi-pass membrane protein</topology>
    </subcellularLocation>
</comment>
<keyword evidence="5 9" id="KW-0521">NADP</keyword>
<dbReference type="FunFam" id="1.10.3270.10:FF:000001">
    <property type="entry name" value="3-hydroxy-3-methylglutaryl coenzyme A reductase"/>
    <property type="match status" value="1"/>
</dbReference>
<dbReference type="UniPathway" id="UPA00058">
    <property type="reaction ID" value="UER00103"/>
</dbReference>
<dbReference type="InterPro" id="IPR004554">
    <property type="entry name" value="HMG_CoA_Rdtase_eu_arc"/>
</dbReference>
<dbReference type="OrthoDB" id="310654at2759"/>
<dbReference type="SUPFAM" id="SSF56542">
    <property type="entry name" value="Substrate-binding domain of HMG-CoA reductase"/>
    <property type="match status" value="1"/>
</dbReference>
<dbReference type="STRING" id="139825.A0A401GYX0"/>
<proteinExistence type="inferred from homology"/>
<evidence type="ECO:0000256" key="2">
    <source>
        <dbReference type="ARBA" id="ARBA00007661"/>
    </source>
</evidence>
<dbReference type="Gene3D" id="3.90.770.10">
    <property type="entry name" value="3-hydroxy-3-methylglutaryl-coenzyme A Reductase, Chain A, domain 2"/>
    <property type="match status" value="1"/>
</dbReference>
<dbReference type="InterPro" id="IPR023282">
    <property type="entry name" value="HMG_CoA_Rdtase_N"/>
</dbReference>
<protein>
    <recommendedName>
        <fullName evidence="9">3-hydroxy-3-methylglutaryl coenzyme A reductase</fullName>
        <shortName evidence="9">HMG-CoA reductase</shortName>
        <ecNumber evidence="9">1.1.1.34</ecNumber>
    </recommendedName>
</protein>
<dbReference type="GO" id="GO:0005789">
    <property type="term" value="C:endoplasmic reticulum membrane"/>
    <property type="evidence" value="ECO:0007669"/>
    <property type="project" value="UniProtKB-SubCell"/>
</dbReference>
<dbReference type="GO" id="GO:0015936">
    <property type="term" value="P:coenzyme A metabolic process"/>
    <property type="evidence" value="ECO:0007669"/>
    <property type="project" value="InterPro"/>
</dbReference>
<dbReference type="PROSITE" id="PS00318">
    <property type="entry name" value="HMG_COA_REDUCTASE_2"/>
    <property type="match status" value="1"/>
</dbReference>
<evidence type="ECO:0000313" key="11">
    <source>
        <dbReference type="EMBL" id="GBE87352.1"/>
    </source>
</evidence>
<evidence type="ECO:0000256" key="1">
    <source>
        <dbReference type="ARBA" id="ARBA00004477"/>
    </source>
</evidence>
<dbReference type="PANTHER" id="PTHR10572">
    <property type="entry name" value="3-HYDROXY-3-METHYLGLUTARYL-COENZYME A REDUCTASE"/>
    <property type="match status" value="1"/>
</dbReference>
<comment type="caution">
    <text evidence="11">The sequence shown here is derived from an EMBL/GenBank/DDBJ whole genome shotgun (WGS) entry which is preliminary data.</text>
</comment>
<dbReference type="AlphaFoldDB" id="A0A401GYX0"/>
<feature type="transmembrane region" description="Helical" evidence="9">
    <location>
        <begin position="374"/>
        <end position="398"/>
    </location>
</feature>
<dbReference type="SUPFAM" id="SSF55035">
    <property type="entry name" value="NAD-binding domain of HMG-CoA reductase"/>
    <property type="match status" value="1"/>
</dbReference>
<dbReference type="InterPro" id="IPR023076">
    <property type="entry name" value="HMG_CoA_Rdtase_CS"/>
</dbReference>
<evidence type="ECO:0000256" key="9">
    <source>
        <dbReference type="RuleBase" id="RU361219"/>
    </source>
</evidence>
<evidence type="ECO:0000256" key="5">
    <source>
        <dbReference type="ARBA" id="ARBA00022857"/>
    </source>
</evidence>
<dbReference type="EMBL" id="BFAD01000011">
    <property type="protein sequence ID" value="GBE87352.1"/>
    <property type="molecule type" value="Genomic_DNA"/>
</dbReference>
<evidence type="ECO:0000256" key="6">
    <source>
        <dbReference type="ARBA" id="ARBA00022989"/>
    </source>
</evidence>
<dbReference type="PROSITE" id="PS00066">
    <property type="entry name" value="HMG_COA_REDUCTASE_1"/>
    <property type="match status" value="1"/>
</dbReference>
<comment type="catalytic activity">
    <reaction evidence="9">
        <text>(R)-mevalonate + 2 NADP(+) + CoA = (3S)-3-hydroxy-3-methylglutaryl-CoA + 2 NADPH + 2 H(+)</text>
        <dbReference type="Rhea" id="RHEA:15989"/>
        <dbReference type="ChEBI" id="CHEBI:15378"/>
        <dbReference type="ChEBI" id="CHEBI:36464"/>
        <dbReference type="ChEBI" id="CHEBI:43074"/>
        <dbReference type="ChEBI" id="CHEBI:57287"/>
        <dbReference type="ChEBI" id="CHEBI:57783"/>
        <dbReference type="ChEBI" id="CHEBI:58349"/>
        <dbReference type="EC" id="1.1.1.34"/>
    </reaction>
</comment>
<dbReference type="EC" id="1.1.1.34" evidence="9"/>
<name>A0A401GYX0_9APHY</name>
<dbReference type="InParanoid" id="A0A401GYX0"/>
<keyword evidence="7 9" id="KW-0560">Oxidoreductase</keyword>
<gene>
    <name evidence="11" type="ORF">SCP_1100270</name>
</gene>
<keyword evidence="12" id="KW-1185">Reference proteome</keyword>
<evidence type="ECO:0000256" key="4">
    <source>
        <dbReference type="ARBA" id="ARBA00022824"/>
    </source>
</evidence>
<dbReference type="PROSITE" id="PS50065">
    <property type="entry name" value="HMG_COA_REDUCTASE_4"/>
    <property type="match status" value="1"/>
</dbReference>
<organism evidence="11 12">
    <name type="scientific">Sparassis crispa</name>
    <dbReference type="NCBI Taxonomy" id="139825"/>
    <lineage>
        <taxon>Eukaryota</taxon>
        <taxon>Fungi</taxon>
        <taxon>Dikarya</taxon>
        <taxon>Basidiomycota</taxon>
        <taxon>Agaricomycotina</taxon>
        <taxon>Agaricomycetes</taxon>
        <taxon>Polyporales</taxon>
        <taxon>Sparassidaceae</taxon>
        <taxon>Sparassis</taxon>
    </lineage>
</organism>
<dbReference type="Gene3D" id="1.10.3270.10">
    <property type="entry name" value="HMGR, N-terminal domain"/>
    <property type="match status" value="1"/>
</dbReference>
<dbReference type="InterPro" id="IPR000731">
    <property type="entry name" value="SSD"/>
</dbReference>
<evidence type="ECO:0000256" key="3">
    <source>
        <dbReference type="ARBA" id="ARBA00022692"/>
    </source>
</evidence>
<feature type="transmembrane region" description="Helical" evidence="9">
    <location>
        <begin position="609"/>
        <end position="634"/>
    </location>
</feature>
<dbReference type="InterPro" id="IPR009023">
    <property type="entry name" value="HMG_CoA_Rdtase_NAD(P)-bd_sf"/>
</dbReference>
<dbReference type="Pfam" id="PF12349">
    <property type="entry name" value="Sterol-sensing"/>
    <property type="match status" value="1"/>
</dbReference>
<accession>A0A401GYX0</accession>
<dbReference type="Proteomes" id="UP000287166">
    <property type="component" value="Unassembled WGS sequence"/>
</dbReference>
<dbReference type="PANTHER" id="PTHR10572:SF24">
    <property type="entry name" value="3-HYDROXY-3-METHYLGLUTARYL-COENZYME A REDUCTASE"/>
    <property type="match status" value="1"/>
</dbReference>
<sequence length="1225" mass="131409">MRALLRPLATHNVNFPMESIVFIFVLAILAYFNTLDGVKHSRFLAPAYPATLRPAHARLSDNEWLGVSQRDWYGAWKHPQDGVKTVELQPLVFSLSDKKGSPEATLDRSVLSDIGKHLATEFPSASGQTYPSLCYRPSSNMSAVPCFTSTSDSSSMLTLAFLPESREDWVAALQHENAIIVDGAKYVVESVKREETIREMKSGKWVAYALRALVLRFWELAKKADSLDIFVVLMGYILMHATFLRLFFSSRALGSNFWLSNATFSSSFMAGLMTLPVCRYLNIPLDPVSLTEALPFLVGTVGFDKQLRFARAVMAHPHTFHTQDDGHMKPAGDVVLEALDMTGNVNLRDYALEIVMLLVGVNSGVGGLKEFCSVAIVALVMDCLMLSTFYAGALTVMVEVRRIKMVRAMCRSRSTSISAPTDGSAMRPALTHTVSKAEVPTQKSLKERVSAAVLGVKGSVLKDVQASKVSVKVENPVARLKLLLIASFLTLHILNFCTTLAPAGAHARQNRQSLRTSTDVVPLAPLVDITSPAIASVLASLAASEQEVVQNNESVDSELLVKVAPPVYVRVIPASPSSSPMSSSEAIEDFMSSWSRLAGDPVMSKLSVVFLFISVGLNAFLLKGIAAGSGLAAVRAMRSRGVRFRSRARCDPQLEKAPVCPPAAPVVVASAVPSTASITNALLPARESSAILSSPINLETLDQKLQERILRAPLTPPEEPLSPLSVLEGGLSRKESRMDNLRSLEQCIDIFESGPRPVSVSLSMLHDEEIILLAQNGKIAPYALEKMLGDLERAVLIRRALISRASRTKTLEYSDLPMTNYDYSRVLGACCENVIGYMPLPIGIAGPLKVDGEFFPIPMATAEGTLVASTSRGCKALNSGGGVTTVLTYDGMTRGPAIDFPSITVAAEARAWIESPEGYALLKESFESTSRFAKLQNIKCAMAGRTLFVRFATRTGDAMGMNMISKATEQALETMAKEFPSMVVLALSGNYCTDKKPAAINWIEGRGKSIVAEAVIPGKIVKSVLKTTVEALCNLNTKKNLVGSAMAGSVGGFNAHAANILTAIFLATGQDPAQNVESSNCMTLMEPTNSGEDLLMTVTMPCIEVGTIGGGTVLAPQQAILEMLGVKGAHPTNPGQNAQQLARIIAAAVMAGELSLISALAAGHLVRAHLAHNRSQLNTPAVSRPLTPAPSTPNLSGSFIWPLGPKGAMTPVSPTPGPYDVETKS</sequence>
<keyword evidence="6 9" id="KW-1133">Transmembrane helix</keyword>
<dbReference type="CDD" id="cd00643">
    <property type="entry name" value="HMG-CoA_reductase_classI"/>
    <property type="match status" value="1"/>
</dbReference>
<evidence type="ECO:0000259" key="10">
    <source>
        <dbReference type="PROSITE" id="PS50156"/>
    </source>
</evidence>
<comment type="pathway">
    <text evidence="9">Metabolic intermediate biosynthesis; (R)-mevalonate biosynthesis; (R)-mevalonate from acetyl-CoA: step 3/3.</text>
</comment>
<dbReference type="FunCoup" id="A0A401GYX0">
    <property type="interactions" value="174"/>
</dbReference>
<dbReference type="FunFam" id="3.30.70.420:FF:000001">
    <property type="entry name" value="3-hydroxy-3-methylglutaryl coenzyme A reductase"/>
    <property type="match status" value="1"/>
</dbReference>
<dbReference type="GO" id="GO:0005778">
    <property type="term" value="C:peroxisomal membrane"/>
    <property type="evidence" value="ECO:0007669"/>
    <property type="project" value="TreeGrafter"/>
</dbReference>
<evidence type="ECO:0000256" key="8">
    <source>
        <dbReference type="ARBA" id="ARBA00023136"/>
    </source>
</evidence>
<dbReference type="FunFam" id="3.90.770.10:FF:000001">
    <property type="entry name" value="3-hydroxy-3-methylglutaryl coenzyme A reductase"/>
    <property type="match status" value="1"/>
</dbReference>
<evidence type="ECO:0000256" key="7">
    <source>
        <dbReference type="ARBA" id="ARBA00023002"/>
    </source>
</evidence>
<dbReference type="NCBIfam" id="TIGR00533">
    <property type="entry name" value="HMG_CoA_R_NADP"/>
    <property type="match status" value="1"/>
</dbReference>
<dbReference type="GeneID" id="38784269"/>
<dbReference type="Gene3D" id="3.30.70.420">
    <property type="entry name" value="Hydroxymethylglutaryl-CoA reductase, class I/II, NAD/NADP-binding domain"/>
    <property type="match status" value="1"/>
</dbReference>
<feature type="domain" description="SSD" evidence="10">
    <location>
        <begin position="228"/>
        <end position="396"/>
    </location>
</feature>
<evidence type="ECO:0000313" key="12">
    <source>
        <dbReference type="Proteomes" id="UP000287166"/>
    </source>
</evidence>